<evidence type="ECO:0000259" key="6">
    <source>
        <dbReference type="SMART" id="SM00752"/>
    </source>
</evidence>
<keyword evidence="3 5" id="KW-1133">Transmembrane helix</keyword>
<dbReference type="PANTHER" id="PTHR39535">
    <property type="entry name" value="SPORULATION-DELAYING PROTEIN SDPB"/>
    <property type="match status" value="1"/>
</dbReference>
<protein>
    <recommendedName>
        <fullName evidence="6">HTTM-like domain-containing protein</fullName>
    </recommendedName>
</protein>
<feature type="transmembrane region" description="Helical" evidence="5">
    <location>
        <begin position="71"/>
        <end position="91"/>
    </location>
</feature>
<organism evidence="7 8">
    <name type="scientific">Olivibacter jilunii</name>
    <dbReference type="NCBI Taxonomy" id="985016"/>
    <lineage>
        <taxon>Bacteria</taxon>
        <taxon>Pseudomonadati</taxon>
        <taxon>Bacteroidota</taxon>
        <taxon>Sphingobacteriia</taxon>
        <taxon>Sphingobacteriales</taxon>
        <taxon>Sphingobacteriaceae</taxon>
        <taxon>Olivibacter</taxon>
    </lineage>
</organism>
<feature type="transmembrane region" description="Helical" evidence="5">
    <location>
        <begin position="193"/>
        <end position="215"/>
    </location>
</feature>
<evidence type="ECO:0000256" key="4">
    <source>
        <dbReference type="ARBA" id="ARBA00023136"/>
    </source>
</evidence>
<evidence type="ECO:0000256" key="1">
    <source>
        <dbReference type="ARBA" id="ARBA00004127"/>
    </source>
</evidence>
<sequence>MSWQASGYHSKLAQRILAIGSGTLLFISMLSIWNDLPLLYGADALFPSELLYFRNDFELGVGLQLWSTSAYAVKALGLLYLVLCVLFCCNIGGRYTSLVLLLLHLSFFRGTVFFTYGFDQLATIALFYYMMLPLNGTLWMFRMHLCLIYYFAGLDKMLGPTWWNGEALYKALTLPYGHQALLPLFQYLAQWPLLYKISGIGIWASELIYPLFSYIKDGRYALWYAITLHLLIAWLMQLHLFSGLMLVLNLAAWPPKILYRMLHIHSDLLNKAIAQLWNKIKRKEAIDKNYN</sequence>
<feature type="transmembrane region" description="Helical" evidence="5">
    <location>
        <begin position="124"/>
        <end position="152"/>
    </location>
</feature>
<feature type="transmembrane region" description="Helical" evidence="5">
    <location>
        <begin position="221"/>
        <end position="251"/>
    </location>
</feature>
<dbReference type="SMART" id="SM00752">
    <property type="entry name" value="HTTM"/>
    <property type="match status" value="1"/>
</dbReference>
<comment type="caution">
    <text evidence="7">The sequence shown here is derived from an EMBL/GenBank/DDBJ whole genome shotgun (WGS) entry which is preliminary data.</text>
</comment>
<evidence type="ECO:0000313" key="7">
    <source>
        <dbReference type="EMBL" id="MFD2964559.1"/>
    </source>
</evidence>
<comment type="subcellular location">
    <subcellularLocation>
        <location evidence="1">Endomembrane system</location>
        <topology evidence="1">Multi-pass membrane protein</topology>
    </subcellularLocation>
</comment>
<reference evidence="8" key="1">
    <citation type="journal article" date="2019" name="Int. J. Syst. Evol. Microbiol.">
        <title>The Global Catalogue of Microorganisms (GCM) 10K type strain sequencing project: providing services to taxonomists for standard genome sequencing and annotation.</title>
        <authorList>
            <consortium name="The Broad Institute Genomics Platform"/>
            <consortium name="The Broad Institute Genome Sequencing Center for Infectious Disease"/>
            <person name="Wu L."/>
            <person name="Ma J."/>
        </authorList>
    </citation>
    <scope>NUCLEOTIDE SEQUENCE [LARGE SCALE GENOMIC DNA]</scope>
    <source>
        <strain evidence="8">KCTC 23098</strain>
    </source>
</reference>
<dbReference type="InterPro" id="IPR011020">
    <property type="entry name" value="HTTM-like"/>
</dbReference>
<dbReference type="PANTHER" id="PTHR39535:SF2">
    <property type="entry name" value="HTTM DOMAIN-CONTAINING PROTEIN"/>
    <property type="match status" value="1"/>
</dbReference>
<proteinExistence type="predicted"/>
<evidence type="ECO:0000313" key="8">
    <source>
        <dbReference type="Proteomes" id="UP001597560"/>
    </source>
</evidence>
<keyword evidence="4 5" id="KW-0472">Membrane</keyword>
<dbReference type="Proteomes" id="UP001597560">
    <property type="component" value="Unassembled WGS sequence"/>
</dbReference>
<keyword evidence="2 5" id="KW-0812">Transmembrane</keyword>
<dbReference type="InterPro" id="IPR052964">
    <property type="entry name" value="Sporulation_signal_mat"/>
</dbReference>
<dbReference type="EMBL" id="JBHUPA010000016">
    <property type="protein sequence ID" value="MFD2964559.1"/>
    <property type="molecule type" value="Genomic_DNA"/>
</dbReference>
<evidence type="ECO:0000256" key="2">
    <source>
        <dbReference type="ARBA" id="ARBA00022692"/>
    </source>
</evidence>
<feature type="domain" description="HTTM-like" evidence="6">
    <location>
        <begin position="2"/>
        <end position="257"/>
    </location>
</feature>
<accession>A0ABW6B931</accession>
<dbReference type="RefSeq" id="WP_377612811.1">
    <property type="nucleotide sequence ID" value="NZ_JBHUPA010000016.1"/>
</dbReference>
<gene>
    <name evidence="7" type="ORF">ACFS6J_22350</name>
</gene>
<feature type="transmembrane region" description="Helical" evidence="5">
    <location>
        <begin position="98"/>
        <end position="118"/>
    </location>
</feature>
<feature type="transmembrane region" description="Helical" evidence="5">
    <location>
        <begin position="12"/>
        <end position="33"/>
    </location>
</feature>
<keyword evidence="8" id="KW-1185">Reference proteome</keyword>
<evidence type="ECO:0000256" key="3">
    <source>
        <dbReference type="ARBA" id="ARBA00022989"/>
    </source>
</evidence>
<name>A0ABW6B931_9SPHI</name>
<evidence type="ECO:0000256" key="5">
    <source>
        <dbReference type="SAM" id="Phobius"/>
    </source>
</evidence>